<name>A0A918M0U9_9ACTN</name>
<dbReference type="Proteomes" id="UP000646776">
    <property type="component" value="Unassembled WGS sequence"/>
</dbReference>
<reference evidence="2" key="1">
    <citation type="journal article" date="2014" name="Int. J. Syst. Evol. Microbiol.">
        <title>Complete genome sequence of Corynebacterium casei LMG S-19264T (=DSM 44701T), isolated from a smear-ripened cheese.</title>
        <authorList>
            <consortium name="US DOE Joint Genome Institute (JGI-PGF)"/>
            <person name="Walter F."/>
            <person name="Albersmeier A."/>
            <person name="Kalinowski J."/>
            <person name="Ruckert C."/>
        </authorList>
    </citation>
    <scope>NUCLEOTIDE SEQUENCE</scope>
    <source>
        <strain evidence="2">JCM 4125</strain>
    </source>
</reference>
<sequence>MPHDSWGRAERSLEFPQLWVYIRSINRRDVPATPDAPLALHRPGLPGTNDGRVASAQWSASSSPCCRSARAVRPWRPRRPPVARAARRTARG</sequence>
<proteinExistence type="predicted"/>
<evidence type="ECO:0000313" key="2">
    <source>
        <dbReference type="EMBL" id="GGT98107.1"/>
    </source>
</evidence>
<feature type="region of interest" description="Disordered" evidence="1">
    <location>
        <begin position="69"/>
        <end position="92"/>
    </location>
</feature>
<keyword evidence="3" id="KW-1185">Reference proteome</keyword>
<protein>
    <submittedName>
        <fullName evidence="2">Uncharacterized protein</fullName>
    </submittedName>
</protein>
<evidence type="ECO:0000256" key="1">
    <source>
        <dbReference type="SAM" id="MobiDB-lite"/>
    </source>
</evidence>
<feature type="compositionally biased region" description="Basic residues" evidence="1">
    <location>
        <begin position="73"/>
        <end position="92"/>
    </location>
</feature>
<dbReference type="AlphaFoldDB" id="A0A918M0U9"/>
<gene>
    <name evidence="2" type="ORF">GCM10010226_89340</name>
</gene>
<organism evidence="2 3">
    <name type="scientific">Streptomyces phaeofaciens</name>
    <dbReference type="NCBI Taxonomy" id="68254"/>
    <lineage>
        <taxon>Bacteria</taxon>
        <taxon>Bacillati</taxon>
        <taxon>Actinomycetota</taxon>
        <taxon>Actinomycetes</taxon>
        <taxon>Kitasatosporales</taxon>
        <taxon>Streptomycetaceae</taxon>
        <taxon>Streptomyces</taxon>
    </lineage>
</organism>
<feature type="region of interest" description="Disordered" evidence="1">
    <location>
        <begin position="32"/>
        <end position="54"/>
    </location>
</feature>
<comment type="caution">
    <text evidence="2">The sequence shown here is derived from an EMBL/GenBank/DDBJ whole genome shotgun (WGS) entry which is preliminary data.</text>
</comment>
<dbReference type="EMBL" id="BMSA01000056">
    <property type="protein sequence ID" value="GGT98107.1"/>
    <property type="molecule type" value="Genomic_DNA"/>
</dbReference>
<evidence type="ECO:0000313" key="3">
    <source>
        <dbReference type="Proteomes" id="UP000646776"/>
    </source>
</evidence>
<accession>A0A918M0U9</accession>
<reference evidence="2" key="2">
    <citation type="submission" date="2020-09" db="EMBL/GenBank/DDBJ databases">
        <authorList>
            <person name="Sun Q."/>
            <person name="Ohkuma M."/>
        </authorList>
    </citation>
    <scope>NUCLEOTIDE SEQUENCE</scope>
    <source>
        <strain evidence="2">JCM 4125</strain>
    </source>
</reference>